<feature type="domain" description="Dynein heavy chain AAA module D4" evidence="2">
    <location>
        <begin position="1"/>
        <end position="41"/>
    </location>
</feature>
<dbReference type="PANTHER" id="PTHR22878">
    <property type="entry name" value="DYNEIN HEAVY CHAIN 6, AXONEMAL-LIKE-RELATED"/>
    <property type="match status" value="1"/>
</dbReference>
<dbReference type="EMBL" id="CAXITT010000050">
    <property type="protein sequence ID" value="CAL1529523.1"/>
    <property type="molecule type" value="Genomic_DNA"/>
</dbReference>
<dbReference type="AlphaFoldDB" id="A0AAV2H8P3"/>
<dbReference type="Gene3D" id="1.20.920.20">
    <property type="match status" value="1"/>
</dbReference>
<reference evidence="3 4" key="1">
    <citation type="submission" date="2024-04" db="EMBL/GenBank/DDBJ databases">
        <authorList>
            <consortium name="Genoscope - CEA"/>
            <person name="William W."/>
        </authorList>
    </citation>
    <scope>NUCLEOTIDE SEQUENCE [LARGE SCALE GENOMIC DNA]</scope>
</reference>
<sequence length="78" mass="9139">MCKHFHQSTQHLSERFLNQLGRHNYVTPTSYLELINTFKNLLQNNRDQVMTQKMRYVIGLEKLASAASQVSVMQQELT</sequence>
<dbReference type="GO" id="GO:0045505">
    <property type="term" value="F:dynein intermediate chain binding"/>
    <property type="evidence" value="ECO:0007669"/>
    <property type="project" value="InterPro"/>
</dbReference>
<organism evidence="3 4">
    <name type="scientific">Lymnaea stagnalis</name>
    <name type="common">Great pond snail</name>
    <name type="synonym">Helix stagnalis</name>
    <dbReference type="NCBI Taxonomy" id="6523"/>
    <lineage>
        <taxon>Eukaryota</taxon>
        <taxon>Metazoa</taxon>
        <taxon>Spiralia</taxon>
        <taxon>Lophotrochozoa</taxon>
        <taxon>Mollusca</taxon>
        <taxon>Gastropoda</taxon>
        <taxon>Heterobranchia</taxon>
        <taxon>Euthyneura</taxon>
        <taxon>Panpulmonata</taxon>
        <taxon>Hygrophila</taxon>
        <taxon>Lymnaeoidea</taxon>
        <taxon>Lymnaeidae</taxon>
        <taxon>Lymnaea</taxon>
    </lineage>
</organism>
<keyword evidence="4" id="KW-1185">Reference proteome</keyword>
<protein>
    <recommendedName>
        <fullName evidence="2">Dynein heavy chain AAA module D4 domain-containing protein</fullName>
    </recommendedName>
</protein>
<accession>A0AAV2H8P3</accession>
<dbReference type="GO" id="GO:0030286">
    <property type="term" value="C:dynein complex"/>
    <property type="evidence" value="ECO:0007669"/>
    <property type="project" value="InterPro"/>
</dbReference>
<evidence type="ECO:0000259" key="2">
    <source>
        <dbReference type="Pfam" id="PF12780"/>
    </source>
</evidence>
<dbReference type="GO" id="GO:0007018">
    <property type="term" value="P:microtubule-based movement"/>
    <property type="evidence" value="ECO:0007669"/>
    <property type="project" value="InterPro"/>
</dbReference>
<dbReference type="GO" id="GO:0051959">
    <property type="term" value="F:dynein light intermediate chain binding"/>
    <property type="evidence" value="ECO:0007669"/>
    <property type="project" value="InterPro"/>
</dbReference>
<proteinExistence type="inferred from homology"/>
<name>A0AAV2H8P3_LYMST</name>
<evidence type="ECO:0000313" key="4">
    <source>
        <dbReference type="Proteomes" id="UP001497497"/>
    </source>
</evidence>
<comment type="similarity">
    <text evidence="1">Belongs to the dynein heavy chain family.</text>
</comment>
<evidence type="ECO:0000256" key="1">
    <source>
        <dbReference type="ARBA" id="ARBA00008887"/>
    </source>
</evidence>
<feature type="non-terminal residue" evidence="3">
    <location>
        <position position="78"/>
    </location>
</feature>
<dbReference type="InterPro" id="IPR024317">
    <property type="entry name" value="Dynein_heavy_chain_D4_dom"/>
</dbReference>
<comment type="caution">
    <text evidence="3">The sequence shown here is derived from an EMBL/GenBank/DDBJ whole genome shotgun (WGS) entry which is preliminary data.</text>
</comment>
<evidence type="ECO:0000313" key="3">
    <source>
        <dbReference type="EMBL" id="CAL1529523.1"/>
    </source>
</evidence>
<dbReference type="InterPro" id="IPR026983">
    <property type="entry name" value="DHC"/>
</dbReference>
<dbReference type="Pfam" id="PF12780">
    <property type="entry name" value="AAA_8"/>
    <property type="match status" value="1"/>
</dbReference>
<dbReference type="PANTHER" id="PTHR22878:SF70">
    <property type="entry name" value="DYNEIN HEAVY CHAIN 2, AXONEMAL"/>
    <property type="match status" value="1"/>
</dbReference>
<dbReference type="Proteomes" id="UP001497497">
    <property type="component" value="Unassembled WGS sequence"/>
</dbReference>
<gene>
    <name evidence="3" type="ORF">GSLYS_00003678001</name>
</gene>